<feature type="region of interest" description="Disordered" evidence="1">
    <location>
        <begin position="33"/>
        <end position="54"/>
    </location>
</feature>
<feature type="non-terminal residue" evidence="2">
    <location>
        <position position="54"/>
    </location>
</feature>
<feature type="compositionally biased region" description="Low complexity" evidence="1">
    <location>
        <begin position="33"/>
        <end position="47"/>
    </location>
</feature>
<gene>
    <name evidence="2" type="ORF">AVDCRST_MAG26-2662</name>
</gene>
<feature type="non-terminal residue" evidence="2">
    <location>
        <position position="1"/>
    </location>
</feature>
<evidence type="ECO:0000313" key="2">
    <source>
        <dbReference type="EMBL" id="CAA9267862.1"/>
    </source>
</evidence>
<proteinExistence type="predicted"/>
<accession>A0A6J4J1H2</accession>
<organism evidence="2">
    <name type="scientific">uncultured Chloroflexia bacterium</name>
    <dbReference type="NCBI Taxonomy" id="1672391"/>
    <lineage>
        <taxon>Bacteria</taxon>
        <taxon>Bacillati</taxon>
        <taxon>Chloroflexota</taxon>
        <taxon>Chloroflexia</taxon>
        <taxon>environmental samples</taxon>
    </lineage>
</organism>
<name>A0A6J4J1H2_9CHLR</name>
<dbReference type="EMBL" id="CADCTK010000616">
    <property type="protein sequence ID" value="CAA9267862.1"/>
    <property type="molecule type" value="Genomic_DNA"/>
</dbReference>
<dbReference type="AlphaFoldDB" id="A0A6J4J1H2"/>
<protein>
    <submittedName>
        <fullName evidence="2">Uncharacterized protein</fullName>
    </submittedName>
</protein>
<sequence>AASQTYRCARTRGAGLRHRCRAVFRRAAAAAHAVAAPRAKAPAPHTRSGPPRRL</sequence>
<reference evidence="2" key="1">
    <citation type="submission" date="2020-02" db="EMBL/GenBank/DDBJ databases">
        <authorList>
            <person name="Meier V. D."/>
        </authorList>
    </citation>
    <scope>NUCLEOTIDE SEQUENCE</scope>
    <source>
        <strain evidence="2">AVDCRST_MAG26</strain>
    </source>
</reference>
<evidence type="ECO:0000256" key="1">
    <source>
        <dbReference type="SAM" id="MobiDB-lite"/>
    </source>
</evidence>